<feature type="domain" description="PAS" evidence="13">
    <location>
        <begin position="179"/>
        <end position="224"/>
    </location>
</feature>
<dbReference type="CDD" id="cd00075">
    <property type="entry name" value="HATPase"/>
    <property type="match status" value="1"/>
</dbReference>
<dbReference type="GO" id="GO:0016020">
    <property type="term" value="C:membrane"/>
    <property type="evidence" value="ECO:0007669"/>
    <property type="project" value="UniProtKB-SubCell"/>
</dbReference>
<evidence type="ECO:0000256" key="7">
    <source>
        <dbReference type="ARBA" id="ARBA00022777"/>
    </source>
</evidence>
<dbReference type="Gene3D" id="3.30.450.40">
    <property type="match status" value="1"/>
</dbReference>
<evidence type="ECO:0000313" key="14">
    <source>
        <dbReference type="EMBL" id="GER88357.1"/>
    </source>
</evidence>
<dbReference type="SMART" id="SM00388">
    <property type="entry name" value="HisKA"/>
    <property type="match status" value="1"/>
</dbReference>
<dbReference type="SUPFAM" id="SSF47384">
    <property type="entry name" value="Homodimeric domain of signal transducing histidine kinase"/>
    <property type="match status" value="1"/>
</dbReference>
<accession>A0A5J4KPJ0</accession>
<dbReference type="EC" id="2.7.13.3" evidence="3"/>
<evidence type="ECO:0000256" key="5">
    <source>
        <dbReference type="ARBA" id="ARBA00022692"/>
    </source>
</evidence>
<sequence length="491" mass="54215">MTSPRPSIYDRKFLQHAPSFDADSQDLLRILRTSVLNVSSIFPSMQCTIALLHPSSSSLMTCSSNQAAEDGMLCIPFYPESGVAGRVIEQRTLLCIPDTRQDSRTQDSAWASVASLCSVPLMHEDICIGTLTVTSAEPAVFSVQDLHIISTFANQATLAIWNVQQTRTIQQLGSQLERDRHYLRTILAASSDGIAMISEEQRFIEVNPAFGQMFRLQPAQLVGRACADVFGCNDEQKPLCCHHGCMIEHAIAHEESLDYTEVDIRTASTVRLLGISVTPVALKNAPVCLVIARDMTAVRDAARSKAKFLSMITHELRSPLNAINGYLDLLLTGVGGELTNEQREFAQRARAGSENLYALLEDLLLISRADSGQMRLNRELIHLPEVIENAVEELELTAVDNGIQMHVDIAPDLPRLYADAVRLQQVLRNLINNALRFTPFGGRVSISVSRVDAGHEMSGSIVETEDEQSMAATTSTRYRMWNRAPVSSTYL</sequence>
<dbReference type="InterPro" id="IPR036097">
    <property type="entry name" value="HisK_dim/P_sf"/>
</dbReference>
<dbReference type="AlphaFoldDB" id="A0A5J4KPJ0"/>
<evidence type="ECO:0000256" key="3">
    <source>
        <dbReference type="ARBA" id="ARBA00012438"/>
    </source>
</evidence>
<evidence type="ECO:0000256" key="9">
    <source>
        <dbReference type="ARBA" id="ARBA00022989"/>
    </source>
</evidence>
<dbReference type="InterPro" id="IPR029016">
    <property type="entry name" value="GAF-like_dom_sf"/>
</dbReference>
<dbReference type="Pfam" id="PF13426">
    <property type="entry name" value="PAS_9"/>
    <property type="match status" value="1"/>
</dbReference>
<comment type="subcellular location">
    <subcellularLocation>
        <location evidence="2">Membrane</location>
        <topology evidence="2">Multi-pass membrane protein</topology>
    </subcellularLocation>
</comment>
<dbReference type="InterPro" id="IPR000014">
    <property type="entry name" value="PAS"/>
</dbReference>
<name>A0A5J4KPJ0_9CHLR</name>
<dbReference type="CDD" id="cd00130">
    <property type="entry name" value="PAS"/>
    <property type="match status" value="1"/>
</dbReference>
<dbReference type="GO" id="GO:0000156">
    <property type="term" value="F:phosphorelay response regulator activity"/>
    <property type="evidence" value="ECO:0007669"/>
    <property type="project" value="TreeGrafter"/>
</dbReference>
<protein>
    <recommendedName>
        <fullName evidence="3">histidine kinase</fullName>
        <ecNumber evidence="3">2.7.13.3</ecNumber>
    </recommendedName>
</protein>
<evidence type="ECO:0000256" key="11">
    <source>
        <dbReference type="ARBA" id="ARBA00023136"/>
    </source>
</evidence>
<keyword evidence="11" id="KW-0472">Membrane</keyword>
<keyword evidence="6" id="KW-0547">Nucleotide-binding</keyword>
<dbReference type="GO" id="GO:0005524">
    <property type="term" value="F:ATP binding"/>
    <property type="evidence" value="ECO:0007669"/>
    <property type="project" value="UniProtKB-KW"/>
</dbReference>
<keyword evidence="8" id="KW-0067">ATP-binding</keyword>
<dbReference type="SMART" id="SM00065">
    <property type="entry name" value="GAF"/>
    <property type="match status" value="1"/>
</dbReference>
<dbReference type="Gene3D" id="3.30.450.20">
    <property type="entry name" value="PAS domain"/>
    <property type="match status" value="1"/>
</dbReference>
<dbReference type="PANTHER" id="PTHR42878">
    <property type="entry name" value="TWO-COMPONENT HISTIDINE KINASE"/>
    <property type="match status" value="1"/>
</dbReference>
<evidence type="ECO:0000256" key="8">
    <source>
        <dbReference type="ARBA" id="ARBA00022840"/>
    </source>
</evidence>
<dbReference type="Gene3D" id="3.30.565.10">
    <property type="entry name" value="Histidine kinase-like ATPase, C-terminal domain"/>
    <property type="match status" value="1"/>
</dbReference>
<dbReference type="CDD" id="cd00082">
    <property type="entry name" value="HisKA"/>
    <property type="match status" value="1"/>
</dbReference>
<evidence type="ECO:0000256" key="4">
    <source>
        <dbReference type="ARBA" id="ARBA00022679"/>
    </source>
</evidence>
<dbReference type="InterPro" id="IPR035965">
    <property type="entry name" value="PAS-like_dom_sf"/>
</dbReference>
<keyword evidence="9" id="KW-1133">Transmembrane helix</keyword>
<evidence type="ECO:0000259" key="13">
    <source>
        <dbReference type="PROSITE" id="PS50112"/>
    </source>
</evidence>
<dbReference type="InterPro" id="IPR005467">
    <property type="entry name" value="His_kinase_dom"/>
</dbReference>
<reference evidence="14 15" key="1">
    <citation type="submission" date="2019-10" db="EMBL/GenBank/DDBJ databases">
        <title>Dictyobacter vulcani sp. nov., within the class Ktedonobacteria, isolated from soil of volcanic Mt. Zao.</title>
        <authorList>
            <person name="Zheng Y."/>
            <person name="Wang C.M."/>
            <person name="Sakai Y."/>
            <person name="Abe K."/>
            <person name="Yokota A."/>
            <person name="Yabe S."/>
        </authorList>
    </citation>
    <scope>NUCLEOTIDE SEQUENCE [LARGE SCALE GENOMIC DNA]</scope>
    <source>
        <strain evidence="14 15">W12</strain>
    </source>
</reference>
<dbReference type="SMART" id="SM00091">
    <property type="entry name" value="PAS"/>
    <property type="match status" value="1"/>
</dbReference>
<keyword evidence="4" id="KW-0808">Transferase</keyword>
<evidence type="ECO:0000256" key="1">
    <source>
        <dbReference type="ARBA" id="ARBA00000085"/>
    </source>
</evidence>
<evidence type="ECO:0000256" key="10">
    <source>
        <dbReference type="ARBA" id="ARBA00023012"/>
    </source>
</evidence>
<evidence type="ECO:0000259" key="12">
    <source>
        <dbReference type="PROSITE" id="PS50109"/>
    </source>
</evidence>
<dbReference type="Gene3D" id="1.10.287.130">
    <property type="match status" value="1"/>
</dbReference>
<dbReference type="GO" id="GO:0007234">
    <property type="term" value="P:osmosensory signaling via phosphorelay pathway"/>
    <property type="evidence" value="ECO:0007669"/>
    <property type="project" value="TreeGrafter"/>
</dbReference>
<dbReference type="EMBL" id="BKZW01000001">
    <property type="protein sequence ID" value="GER88357.1"/>
    <property type="molecule type" value="Genomic_DNA"/>
</dbReference>
<dbReference type="GO" id="GO:0030295">
    <property type="term" value="F:protein kinase activator activity"/>
    <property type="evidence" value="ECO:0007669"/>
    <property type="project" value="TreeGrafter"/>
</dbReference>
<keyword evidence="7" id="KW-0418">Kinase</keyword>
<dbReference type="PANTHER" id="PTHR42878:SF7">
    <property type="entry name" value="SENSOR HISTIDINE KINASE GLRK"/>
    <property type="match status" value="1"/>
</dbReference>
<dbReference type="GO" id="GO:0000155">
    <property type="term" value="F:phosphorelay sensor kinase activity"/>
    <property type="evidence" value="ECO:0007669"/>
    <property type="project" value="InterPro"/>
</dbReference>
<proteinExistence type="predicted"/>
<comment type="catalytic activity">
    <reaction evidence="1">
        <text>ATP + protein L-histidine = ADP + protein N-phospho-L-histidine.</text>
        <dbReference type="EC" id="2.7.13.3"/>
    </reaction>
</comment>
<comment type="caution">
    <text evidence="14">The sequence shown here is derived from an EMBL/GenBank/DDBJ whole genome shotgun (WGS) entry which is preliminary data.</text>
</comment>
<dbReference type="RefSeq" id="WP_151756270.1">
    <property type="nucleotide sequence ID" value="NZ_BKZW01000001.1"/>
</dbReference>
<evidence type="ECO:0000256" key="2">
    <source>
        <dbReference type="ARBA" id="ARBA00004141"/>
    </source>
</evidence>
<keyword evidence="10" id="KW-0902">Two-component regulatory system</keyword>
<dbReference type="SUPFAM" id="SSF55781">
    <property type="entry name" value="GAF domain-like"/>
    <property type="match status" value="1"/>
</dbReference>
<dbReference type="Pfam" id="PF00512">
    <property type="entry name" value="HisKA"/>
    <property type="match status" value="1"/>
</dbReference>
<dbReference type="InterPro" id="IPR003661">
    <property type="entry name" value="HisK_dim/P_dom"/>
</dbReference>
<gene>
    <name evidence="14" type="ORF">KDW_25190</name>
</gene>
<evidence type="ECO:0000256" key="6">
    <source>
        <dbReference type="ARBA" id="ARBA00022741"/>
    </source>
</evidence>
<dbReference type="NCBIfam" id="TIGR00229">
    <property type="entry name" value="sensory_box"/>
    <property type="match status" value="1"/>
</dbReference>
<dbReference type="Proteomes" id="UP000326912">
    <property type="component" value="Unassembled WGS sequence"/>
</dbReference>
<keyword evidence="15" id="KW-1185">Reference proteome</keyword>
<dbReference type="InterPro" id="IPR003018">
    <property type="entry name" value="GAF"/>
</dbReference>
<organism evidence="14 15">
    <name type="scientific">Dictyobacter vulcani</name>
    <dbReference type="NCBI Taxonomy" id="2607529"/>
    <lineage>
        <taxon>Bacteria</taxon>
        <taxon>Bacillati</taxon>
        <taxon>Chloroflexota</taxon>
        <taxon>Ktedonobacteria</taxon>
        <taxon>Ktedonobacterales</taxon>
        <taxon>Dictyobacteraceae</taxon>
        <taxon>Dictyobacter</taxon>
    </lineage>
</organism>
<dbReference type="Pfam" id="PF13185">
    <property type="entry name" value="GAF_2"/>
    <property type="match status" value="1"/>
</dbReference>
<evidence type="ECO:0000313" key="15">
    <source>
        <dbReference type="Proteomes" id="UP000326912"/>
    </source>
</evidence>
<dbReference type="PROSITE" id="PS50109">
    <property type="entry name" value="HIS_KIN"/>
    <property type="match status" value="1"/>
</dbReference>
<dbReference type="PROSITE" id="PS50112">
    <property type="entry name" value="PAS"/>
    <property type="match status" value="1"/>
</dbReference>
<dbReference type="InterPro" id="IPR036890">
    <property type="entry name" value="HATPase_C_sf"/>
</dbReference>
<dbReference type="SUPFAM" id="SSF55785">
    <property type="entry name" value="PYP-like sensor domain (PAS domain)"/>
    <property type="match status" value="1"/>
</dbReference>
<keyword evidence="5" id="KW-0812">Transmembrane</keyword>
<dbReference type="SUPFAM" id="SSF55874">
    <property type="entry name" value="ATPase domain of HSP90 chaperone/DNA topoisomerase II/histidine kinase"/>
    <property type="match status" value="1"/>
</dbReference>
<feature type="domain" description="Histidine kinase" evidence="12">
    <location>
        <begin position="311"/>
        <end position="450"/>
    </location>
</feature>
<dbReference type="InterPro" id="IPR050351">
    <property type="entry name" value="BphY/WalK/GraS-like"/>
</dbReference>